<dbReference type="InterPro" id="IPR023635">
    <property type="entry name" value="Peptide_deformylase"/>
</dbReference>
<dbReference type="GO" id="GO:0006412">
    <property type="term" value="P:translation"/>
    <property type="evidence" value="ECO:0007669"/>
    <property type="project" value="UniProtKB-KW"/>
</dbReference>
<dbReference type="EMBL" id="CAJHUC010001086">
    <property type="protein sequence ID" value="CAD7699666.1"/>
    <property type="molecule type" value="Genomic_DNA"/>
</dbReference>
<comment type="subcellular location">
    <subcellularLocation>
        <location evidence="3">Plastid</location>
        <location evidence="3">Chloroplast</location>
    </subcellularLocation>
</comment>
<keyword evidence="3" id="KW-0150">Chloroplast</keyword>
<evidence type="ECO:0000256" key="2">
    <source>
        <dbReference type="ARBA" id="ARBA00012175"/>
    </source>
</evidence>
<gene>
    <name evidence="4" type="ORF">OSTQU699_LOCUS5025</name>
</gene>
<dbReference type="EC" id="3.5.1.88" evidence="2 3"/>
<keyword evidence="3" id="KW-0934">Plastid</keyword>
<comment type="function">
    <text evidence="3">Removes the formyl group from the N-terminal Met of newly synthesized proteins.</text>
</comment>
<name>A0A8S1J181_9CHLO</name>
<dbReference type="PRINTS" id="PR01576">
    <property type="entry name" value="PDEFORMYLASE"/>
</dbReference>
<dbReference type="OrthoDB" id="276063at2759"/>
<comment type="caution">
    <text evidence="4">The sequence shown here is derived from an EMBL/GenBank/DDBJ whole genome shotgun (WGS) entry which is preliminary data.</text>
</comment>
<dbReference type="Pfam" id="PF01327">
    <property type="entry name" value="Pep_deformylase"/>
    <property type="match status" value="1"/>
</dbReference>
<proteinExistence type="inferred from homology"/>
<comment type="catalytic activity">
    <reaction evidence="3">
        <text>N-terminal N-formyl-L-methionyl-[peptide] + H2O = N-terminal L-methionyl-[peptide] + formate</text>
        <dbReference type="Rhea" id="RHEA:24420"/>
        <dbReference type="Rhea" id="RHEA-COMP:10639"/>
        <dbReference type="Rhea" id="RHEA-COMP:10640"/>
        <dbReference type="ChEBI" id="CHEBI:15377"/>
        <dbReference type="ChEBI" id="CHEBI:15740"/>
        <dbReference type="ChEBI" id="CHEBI:49298"/>
        <dbReference type="ChEBI" id="CHEBI:64731"/>
        <dbReference type="EC" id="3.5.1.88"/>
    </reaction>
</comment>
<keyword evidence="3" id="KW-0648">Protein biosynthesis</keyword>
<dbReference type="PANTHER" id="PTHR10458">
    <property type="entry name" value="PEPTIDE DEFORMYLASE"/>
    <property type="match status" value="1"/>
</dbReference>
<keyword evidence="3" id="KW-0378">Hydrolase</keyword>
<dbReference type="AlphaFoldDB" id="A0A8S1J181"/>
<evidence type="ECO:0000313" key="5">
    <source>
        <dbReference type="Proteomes" id="UP000708148"/>
    </source>
</evidence>
<dbReference type="Proteomes" id="UP000708148">
    <property type="component" value="Unassembled WGS sequence"/>
</dbReference>
<dbReference type="Gene3D" id="3.90.45.10">
    <property type="entry name" value="Peptide deformylase"/>
    <property type="match status" value="1"/>
</dbReference>
<dbReference type="GO" id="GO:0009507">
    <property type="term" value="C:chloroplast"/>
    <property type="evidence" value="ECO:0007669"/>
    <property type="project" value="UniProtKB-SubCell"/>
</dbReference>
<dbReference type="InterPro" id="IPR036821">
    <property type="entry name" value="Peptide_deformylase_sf"/>
</dbReference>
<dbReference type="SUPFAM" id="SSF56420">
    <property type="entry name" value="Peptide deformylase"/>
    <property type="match status" value="1"/>
</dbReference>
<keyword evidence="5" id="KW-1185">Reference proteome</keyword>
<sequence length="99" mass="11104">MLGMILTVGIAQRSTGIKVKARDVNGAKVELKLNGLAARIFQHEFDHLQGVLFFERMAPDIRAELLPRLVQWEEEFLKDNPGVPIQRVTTSSTESDANE</sequence>
<evidence type="ECO:0000256" key="1">
    <source>
        <dbReference type="ARBA" id="ARBA00010759"/>
    </source>
</evidence>
<accession>A0A8S1J181</accession>
<keyword evidence="3" id="KW-0809">Transit peptide</keyword>
<evidence type="ECO:0000313" key="4">
    <source>
        <dbReference type="EMBL" id="CAD7699666.1"/>
    </source>
</evidence>
<evidence type="ECO:0000256" key="3">
    <source>
        <dbReference type="RuleBase" id="RU362111"/>
    </source>
</evidence>
<dbReference type="GO" id="GO:0042586">
    <property type="term" value="F:peptide deformylase activity"/>
    <property type="evidence" value="ECO:0007669"/>
    <property type="project" value="UniProtKB-EC"/>
</dbReference>
<dbReference type="PANTHER" id="PTHR10458:SF22">
    <property type="entry name" value="PEPTIDE DEFORMYLASE"/>
    <property type="match status" value="1"/>
</dbReference>
<protein>
    <recommendedName>
        <fullName evidence="2 3">Peptide deformylase</fullName>
        <ecNumber evidence="2 3">3.5.1.88</ecNumber>
    </recommendedName>
</protein>
<organism evidence="4 5">
    <name type="scientific">Ostreobium quekettii</name>
    <dbReference type="NCBI Taxonomy" id="121088"/>
    <lineage>
        <taxon>Eukaryota</taxon>
        <taxon>Viridiplantae</taxon>
        <taxon>Chlorophyta</taxon>
        <taxon>core chlorophytes</taxon>
        <taxon>Ulvophyceae</taxon>
        <taxon>TCBD clade</taxon>
        <taxon>Bryopsidales</taxon>
        <taxon>Ostreobineae</taxon>
        <taxon>Ostreobiaceae</taxon>
        <taxon>Ostreobium</taxon>
    </lineage>
</organism>
<keyword evidence="3" id="KW-0479">Metal-binding</keyword>
<dbReference type="GO" id="GO:0046872">
    <property type="term" value="F:metal ion binding"/>
    <property type="evidence" value="ECO:0007669"/>
    <property type="project" value="UniProtKB-KW"/>
</dbReference>
<reference evidence="4" key="1">
    <citation type="submission" date="2020-12" db="EMBL/GenBank/DDBJ databases">
        <authorList>
            <person name="Iha C."/>
        </authorList>
    </citation>
    <scope>NUCLEOTIDE SEQUENCE</scope>
</reference>
<comment type="similarity">
    <text evidence="1 3">Belongs to the polypeptide deformylase family.</text>
</comment>